<evidence type="ECO:0000259" key="20">
    <source>
        <dbReference type="PROSITE" id="PS51212"/>
    </source>
</evidence>
<dbReference type="GO" id="GO:0046872">
    <property type="term" value="F:metal ion binding"/>
    <property type="evidence" value="ECO:0007669"/>
    <property type="project" value="UniProtKB-KW"/>
</dbReference>
<evidence type="ECO:0000313" key="22">
    <source>
        <dbReference type="Proteomes" id="UP000807504"/>
    </source>
</evidence>
<evidence type="ECO:0000256" key="9">
    <source>
        <dbReference type="ARBA" id="ARBA00022692"/>
    </source>
</evidence>
<keyword evidence="22" id="KW-1185">Reference proteome</keyword>
<evidence type="ECO:0000256" key="17">
    <source>
        <dbReference type="ARBA" id="ARBA00023180"/>
    </source>
</evidence>
<evidence type="ECO:0000256" key="14">
    <source>
        <dbReference type="ARBA" id="ARBA00023034"/>
    </source>
</evidence>
<dbReference type="EMBL" id="JABXBU010002230">
    <property type="protein sequence ID" value="KAF8768459.1"/>
    <property type="molecule type" value="Genomic_DNA"/>
</dbReference>
<evidence type="ECO:0000256" key="1">
    <source>
        <dbReference type="ARBA" id="ARBA00004323"/>
    </source>
</evidence>
<dbReference type="SMART" id="SM00321">
    <property type="entry name" value="WSC"/>
    <property type="match status" value="1"/>
</dbReference>
<name>A0A8T0E9D8_ARGBR</name>
<keyword evidence="9" id="KW-0812">Transmembrane</keyword>
<keyword evidence="14" id="KW-0333">Golgi apparatus</keyword>
<dbReference type="GO" id="GO:0050650">
    <property type="term" value="P:chondroitin sulfate proteoglycan biosynthetic process"/>
    <property type="evidence" value="ECO:0007669"/>
    <property type="project" value="TreeGrafter"/>
</dbReference>
<dbReference type="Pfam" id="PF02485">
    <property type="entry name" value="Branch"/>
    <property type="match status" value="1"/>
</dbReference>
<gene>
    <name evidence="21" type="ORF">HNY73_021277</name>
</gene>
<comment type="pathway">
    <text evidence="4">Glycan metabolism; heparan sulfate biosynthesis.</text>
</comment>
<keyword evidence="15" id="KW-0472">Membrane</keyword>
<evidence type="ECO:0000256" key="6">
    <source>
        <dbReference type="ARBA" id="ARBA00011972"/>
    </source>
</evidence>
<keyword evidence="8" id="KW-0808">Transferase</keyword>
<evidence type="ECO:0000256" key="11">
    <source>
        <dbReference type="ARBA" id="ARBA00022824"/>
    </source>
</evidence>
<evidence type="ECO:0000256" key="13">
    <source>
        <dbReference type="ARBA" id="ARBA00022989"/>
    </source>
</evidence>
<evidence type="ECO:0000313" key="21">
    <source>
        <dbReference type="EMBL" id="KAF8768459.1"/>
    </source>
</evidence>
<dbReference type="GO" id="GO:0030158">
    <property type="term" value="F:protein xylosyltransferase activity"/>
    <property type="evidence" value="ECO:0007669"/>
    <property type="project" value="UniProtKB-EC"/>
</dbReference>
<dbReference type="InterPro" id="IPR003406">
    <property type="entry name" value="Glyco_trans_14"/>
</dbReference>
<evidence type="ECO:0000256" key="2">
    <source>
        <dbReference type="ARBA" id="ARBA00004648"/>
    </source>
</evidence>
<comment type="similarity">
    <text evidence="5">Belongs to the glycosyltransferase 14 family. XylT subfamily.</text>
</comment>
<keyword evidence="10" id="KW-0479">Metal-binding</keyword>
<dbReference type="PANTHER" id="PTHR46025:SF3">
    <property type="entry name" value="XYLOSYLTRANSFERASE OXT"/>
    <property type="match status" value="1"/>
</dbReference>
<comment type="caution">
    <text evidence="21">The sequence shown here is derived from an EMBL/GenBank/DDBJ whole genome shotgun (WGS) entry which is preliminary data.</text>
</comment>
<keyword evidence="12" id="KW-0735">Signal-anchor</keyword>
<keyword evidence="7" id="KW-0328">Glycosyltransferase</keyword>
<protein>
    <recommendedName>
        <fullName evidence="6">protein xylosyltransferase</fullName>
        <ecNumber evidence="6">2.4.2.26</ecNumber>
    </recommendedName>
    <alternativeName>
        <fullName evidence="18">Peptide O-xylosyltransferase</fullName>
    </alternativeName>
</protein>
<dbReference type="AlphaFoldDB" id="A0A8T0E9D8"/>
<evidence type="ECO:0000256" key="3">
    <source>
        <dbReference type="ARBA" id="ARBA00004840"/>
    </source>
</evidence>
<evidence type="ECO:0000256" key="16">
    <source>
        <dbReference type="ARBA" id="ARBA00023157"/>
    </source>
</evidence>
<comment type="subcellular location">
    <subcellularLocation>
        <location evidence="2">Endoplasmic reticulum membrane</location>
        <topology evidence="2">Single-pass type II membrane protein</topology>
    </subcellularLocation>
    <subcellularLocation>
        <location evidence="1">Golgi apparatus membrane</location>
        <topology evidence="1">Single-pass type II membrane protein</topology>
    </subcellularLocation>
</comment>
<reference evidence="21" key="2">
    <citation type="submission" date="2020-06" db="EMBL/GenBank/DDBJ databases">
        <authorList>
            <person name="Sheffer M."/>
        </authorList>
    </citation>
    <scope>NUCLEOTIDE SEQUENCE</scope>
</reference>
<evidence type="ECO:0000256" key="15">
    <source>
        <dbReference type="ARBA" id="ARBA00023136"/>
    </source>
</evidence>
<evidence type="ECO:0000256" key="7">
    <source>
        <dbReference type="ARBA" id="ARBA00022676"/>
    </source>
</evidence>
<comment type="catalytic activity">
    <reaction evidence="19">
        <text>UDP-alpha-D-xylose + L-seryl-[protein] = 3-O-(beta-D-xylosyl)-L-seryl-[protein] + UDP + H(+)</text>
        <dbReference type="Rhea" id="RHEA:50192"/>
        <dbReference type="Rhea" id="RHEA-COMP:9863"/>
        <dbReference type="Rhea" id="RHEA-COMP:12567"/>
        <dbReference type="ChEBI" id="CHEBI:15378"/>
        <dbReference type="ChEBI" id="CHEBI:29999"/>
        <dbReference type="ChEBI" id="CHEBI:57632"/>
        <dbReference type="ChEBI" id="CHEBI:58223"/>
        <dbReference type="ChEBI" id="CHEBI:132085"/>
        <dbReference type="EC" id="2.4.2.26"/>
    </reaction>
</comment>
<evidence type="ECO:0000256" key="19">
    <source>
        <dbReference type="ARBA" id="ARBA00047847"/>
    </source>
</evidence>
<evidence type="ECO:0000256" key="4">
    <source>
        <dbReference type="ARBA" id="ARBA00005093"/>
    </source>
</evidence>
<evidence type="ECO:0000256" key="8">
    <source>
        <dbReference type="ARBA" id="ARBA00022679"/>
    </source>
</evidence>
<evidence type="ECO:0000256" key="10">
    <source>
        <dbReference type="ARBA" id="ARBA00022723"/>
    </source>
</evidence>
<dbReference type="PANTHER" id="PTHR46025">
    <property type="entry name" value="XYLOSYLTRANSFERASE OXT"/>
    <property type="match status" value="1"/>
</dbReference>
<evidence type="ECO:0000256" key="12">
    <source>
        <dbReference type="ARBA" id="ARBA00022968"/>
    </source>
</evidence>
<organism evidence="21 22">
    <name type="scientific">Argiope bruennichi</name>
    <name type="common">Wasp spider</name>
    <name type="synonym">Aranea bruennichi</name>
    <dbReference type="NCBI Taxonomy" id="94029"/>
    <lineage>
        <taxon>Eukaryota</taxon>
        <taxon>Metazoa</taxon>
        <taxon>Ecdysozoa</taxon>
        <taxon>Arthropoda</taxon>
        <taxon>Chelicerata</taxon>
        <taxon>Arachnida</taxon>
        <taxon>Araneae</taxon>
        <taxon>Araneomorphae</taxon>
        <taxon>Entelegynae</taxon>
        <taxon>Araneoidea</taxon>
        <taxon>Araneidae</taxon>
        <taxon>Argiope</taxon>
    </lineage>
</organism>
<dbReference type="Proteomes" id="UP000807504">
    <property type="component" value="Unassembled WGS sequence"/>
</dbReference>
<keyword evidence="17" id="KW-0325">Glycoprotein</keyword>
<dbReference type="GO" id="GO:0000139">
    <property type="term" value="C:Golgi membrane"/>
    <property type="evidence" value="ECO:0007669"/>
    <property type="project" value="UniProtKB-SubCell"/>
</dbReference>
<feature type="domain" description="WSC" evidence="20">
    <location>
        <begin position="197"/>
        <end position="290"/>
    </location>
</feature>
<proteinExistence type="inferred from homology"/>
<dbReference type="PROSITE" id="PS51212">
    <property type="entry name" value="WSC"/>
    <property type="match status" value="1"/>
</dbReference>
<keyword evidence="16" id="KW-1015">Disulfide bond</keyword>
<accession>A0A8T0E9D8</accession>
<dbReference type="GO" id="GO:0015012">
    <property type="term" value="P:heparan sulfate proteoglycan biosynthetic process"/>
    <property type="evidence" value="ECO:0007669"/>
    <property type="project" value="TreeGrafter"/>
</dbReference>
<reference evidence="21" key="1">
    <citation type="journal article" date="2020" name="bioRxiv">
        <title>Chromosome-level reference genome of the European wasp spider Argiope bruennichi: a resource for studies on range expansion and evolutionary adaptation.</title>
        <authorList>
            <person name="Sheffer M.M."/>
            <person name="Hoppe A."/>
            <person name="Krehenwinkel H."/>
            <person name="Uhl G."/>
            <person name="Kuss A.W."/>
            <person name="Jensen L."/>
            <person name="Jensen C."/>
            <person name="Gillespie R.G."/>
            <person name="Hoff K.J."/>
            <person name="Prost S."/>
        </authorList>
    </citation>
    <scope>NUCLEOTIDE SEQUENCE</scope>
</reference>
<dbReference type="GO" id="GO:0005789">
    <property type="term" value="C:endoplasmic reticulum membrane"/>
    <property type="evidence" value="ECO:0007669"/>
    <property type="project" value="UniProtKB-SubCell"/>
</dbReference>
<sequence>MLFDLLLTATISFYKIRFDDRNVLFSGSSIERKEKIKIIVDKEHIRNSQIDPNADKEVYDYAVDDEDRQAIVWEKLLKDSSSRNISPKDSEKQKAVDIVVPAEKDLKNLRIDLNDKNVGHSVNGSRKLDRIDGTLNLDELDFHPWCNITTREAVTAIHRATTQACKYEIANITCLMQQGMLYPKRLPRYCPLKGEELNPYIGCFKDRAQKRLLSNISKKLVDNSPTRCIDMCLQSGYQYAGVQYSKECFCGKERPHEDLKLNEDQCNMGCPLSLHEKCGGYFTMNVYHTGLPKLLLLKNWNWEYVINLSESDFPIKSLSSLERFLNANNGKNFVKSHGQDTQRFIAKQGLDKTFYECDMHMWRLGRFGHCMGNCVMGEDGCLNRTFACI</sequence>
<keyword evidence="11" id="KW-0256">Endoplasmic reticulum</keyword>
<dbReference type="InterPro" id="IPR043538">
    <property type="entry name" value="XYLT"/>
</dbReference>
<dbReference type="InterPro" id="IPR002889">
    <property type="entry name" value="WSC_carb-bd"/>
</dbReference>
<dbReference type="EC" id="2.4.2.26" evidence="6"/>
<comment type="pathway">
    <text evidence="3">Glycan metabolism; chondroitin sulfate biosynthesis.</text>
</comment>
<dbReference type="Pfam" id="PF01822">
    <property type="entry name" value="WSC"/>
    <property type="match status" value="1"/>
</dbReference>
<keyword evidence="13" id="KW-1133">Transmembrane helix</keyword>
<evidence type="ECO:0000256" key="18">
    <source>
        <dbReference type="ARBA" id="ARBA00042865"/>
    </source>
</evidence>
<evidence type="ECO:0000256" key="5">
    <source>
        <dbReference type="ARBA" id="ARBA00010195"/>
    </source>
</evidence>